<dbReference type="AlphaFoldDB" id="A0A8D8K3T2"/>
<feature type="compositionally biased region" description="Basic and acidic residues" evidence="1">
    <location>
        <begin position="105"/>
        <end position="120"/>
    </location>
</feature>
<name>A0A8D8K3T2_CULPI</name>
<feature type="region of interest" description="Disordered" evidence="1">
    <location>
        <begin position="105"/>
        <end position="127"/>
    </location>
</feature>
<evidence type="ECO:0000313" key="2">
    <source>
        <dbReference type="EMBL" id="CAG6582551.1"/>
    </source>
</evidence>
<reference evidence="2" key="1">
    <citation type="submission" date="2021-05" db="EMBL/GenBank/DDBJ databases">
        <authorList>
            <person name="Alioto T."/>
            <person name="Alioto T."/>
            <person name="Gomez Garrido J."/>
        </authorList>
    </citation>
    <scope>NUCLEOTIDE SEQUENCE</scope>
</reference>
<feature type="region of interest" description="Disordered" evidence="1">
    <location>
        <begin position="1"/>
        <end position="30"/>
    </location>
</feature>
<evidence type="ECO:0000256" key="1">
    <source>
        <dbReference type="SAM" id="MobiDB-lite"/>
    </source>
</evidence>
<organism evidence="2">
    <name type="scientific">Culex pipiens</name>
    <name type="common">House mosquito</name>
    <dbReference type="NCBI Taxonomy" id="7175"/>
    <lineage>
        <taxon>Eukaryota</taxon>
        <taxon>Metazoa</taxon>
        <taxon>Ecdysozoa</taxon>
        <taxon>Arthropoda</taxon>
        <taxon>Hexapoda</taxon>
        <taxon>Insecta</taxon>
        <taxon>Pterygota</taxon>
        <taxon>Neoptera</taxon>
        <taxon>Endopterygota</taxon>
        <taxon>Diptera</taxon>
        <taxon>Nematocera</taxon>
        <taxon>Culicoidea</taxon>
        <taxon>Culicidae</taxon>
        <taxon>Culicinae</taxon>
        <taxon>Culicini</taxon>
        <taxon>Culex</taxon>
        <taxon>Culex</taxon>
    </lineage>
</organism>
<dbReference type="EMBL" id="HBUE01202896">
    <property type="protein sequence ID" value="CAG6530718.1"/>
    <property type="molecule type" value="Transcribed_RNA"/>
</dbReference>
<proteinExistence type="predicted"/>
<accession>A0A8D8K3T2</accession>
<dbReference type="EMBL" id="HBUE01309083">
    <property type="protein sequence ID" value="CAG6582551.1"/>
    <property type="molecule type" value="Transcribed_RNA"/>
</dbReference>
<dbReference type="EMBL" id="HBUE01064207">
    <property type="protein sequence ID" value="CAG6469939.1"/>
    <property type="molecule type" value="Transcribed_RNA"/>
</dbReference>
<sequence length="137" mass="15616">MPGHRVRVDLPQSPQPAASRAQGSRREWRPEPRVHHLWPVYTRSEGCAQVPYEAARHLGKELRLPDLRQRVHDALVFDSTFDHTLGRIPAQVSVLWKEVQQQVEHENAREEHSREAERCSDGAGSAGTANDQLCSIW</sequence>
<protein>
    <submittedName>
        <fullName evidence="2">(northern house mosquito) hypothetical protein</fullName>
    </submittedName>
</protein>